<evidence type="ECO:0000256" key="1">
    <source>
        <dbReference type="SAM" id="Phobius"/>
    </source>
</evidence>
<name>T1AU33_9ZZZZ</name>
<accession>T1AU33</accession>
<sequence length="202" mass="20351">MTVNRVPKSRATDGGTDRLTWAGLANGTYNYSIADIPGWHQGTLSYTGQVRVNGTDVSEPRLVYGRVTYTVTFTESGLPSGANWSVTLNGVPQSVTTSTMGFTEPNGTYAFTVGSVSGYAARPSSGRVIVRGNAASVAVAFSSVSGGAPLSGLFGLSGVLGDYVPIGIAVVVIAIVGGVGLSRRGRRAGGPGGGTSTSGGTP</sequence>
<evidence type="ECO:0000313" key="2">
    <source>
        <dbReference type="EMBL" id="EQD44169.1"/>
    </source>
</evidence>
<proteinExistence type="predicted"/>
<gene>
    <name evidence="2" type="ORF">B1B_13624</name>
</gene>
<comment type="caution">
    <text evidence="2">The sequence shown here is derived from an EMBL/GenBank/DDBJ whole genome shotgun (WGS) entry which is preliminary data.</text>
</comment>
<dbReference type="EMBL" id="AUZY01008970">
    <property type="protein sequence ID" value="EQD44169.1"/>
    <property type="molecule type" value="Genomic_DNA"/>
</dbReference>
<reference evidence="2" key="1">
    <citation type="submission" date="2013-08" db="EMBL/GenBank/DDBJ databases">
        <authorList>
            <person name="Mendez C."/>
            <person name="Richter M."/>
            <person name="Ferrer M."/>
            <person name="Sanchez J."/>
        </authorList>
    </citation>
    <scope>NUCLEOTIDE SEQUENCE</scope>
</reference>
<feature type="transmembrane region" description="Helical" evidence="1">
    <location>
        <begin position="134"/>
        <end position="157"/>
    </location>
</feature>
<keyword evidence="1" id="KW-0472">Membrane</keyword>
<reference evidence="2" key="2">
    <citation type="journal article" date="2014" name="ISME J.">
        <title>Microbial stratification in low pH oxic and suboxic macroscopic growths along an acid mine drainage.</title>
        <authorList>
            <person name="Mendez-Garcia C."/>
            <person name="Mesa V."/>
            <person name="Sprenger R.R."/>
            <person name="Richter M."/>
            <person name="Diez M.S."/>
            <person name="Solano J."/>
            <person name="Bargiela R."/>
            <person name="Golyshina O.V."/>
            <person name="Manteca A."/>
            <person name="Ramos J.L."/>
            <person name="Gallego J.R."/>
            <person name="Llorente I."/>
            <person name="Martins Dos Santos V.A."/>
            <person name="Jensen O.N."/>
            <person name="Pelaez A.I."/>
            <person name="Sanchez J."/>
            <person name="Ferrer M."/>
        </authorList>
    </citation>
    <scope>NUCLEOTIDE SEQUENCE</scope>
</reference>
<dbReference type="AlphaFoldDB" id="T1AU33"/>
<keyword evidence="1" id="KW-1133">Transmembrane helix</keyword>
<keyword evidence="1" id="KW-0812">Transmembrane</keyword>
<protein>
    <submittedName>
        <fullName evidence="2">Membrane protein</fullName>
    </submittedName>
</protein>
<feature type="transmembrane region" description="Helical" evidence="1">
    <location>
        <begin position="163"/>
        <end position="181"/>
    </location>
</feature>
<organism evidence="2">
    <name type="scientific">mine drainage metagenome</name>
    <dbReference type="NCBI Taxonomy" id="410659"/>
    <lineage>
        <taxon>unclassified sequences</taxon>
        <taxon>metagenomes</taxon>
        <taxon>ecological metagenomes</taxon>
    </lineage>
</organism>